<evidence type="ECO:0000313" key="6">
    <source>
        <dbReference type="Proteomes" id="UP000501602"/>
    </source>
</evidence>
<keyword evidence="6" id="KW-1185">Reference proteome</keyword>
<evidence type="ECO:0000256" key="3">
    <source>
        <dbReference type="ARBA" id="ARBA00023163"/>
    </source>
</evidence>
<evidence type="ECO:0000313" key="5">
    <source>
        <dbReference type="EMBL" id="QIZ77106.1"/>
    </source>
</evidence>
<dbReference type="SMART" id="SM00342">
    <property type="entry name" value="HTH_ARAC"/>
    <property type="match status" value="1"/>
</dbReference>
<keyword evidence="2" id="KW-0238">DNA-binding</keyword>
<dbReference type="GO" id="GO:0000976">
    <property type="term" value="F:transcription cis-regulatory region binding"/>
    <property type="evidence" value="ECO:0007669"/>
    <property type="project" value="TreeGrafter"/>
</dbReference>
<dbReference type="PROSITE" id="PS01124">
    <property type="entry name" value="HTH_ARAC_FAMILY_2"/>
    <property type="match status" value="1"/>
</dbReference>
<organism evidence="5 6">
    <name type="scientific">Ferrimonas lipolytica</name>
    <dbReference type="NCBI Taxonomy" id="2724191"/>
    <lineage>
        <taxon>Bacteria</taxon>
        <taxon>Pseudomonadati</taxon>
        <taxon>Pseudomonadota</taxon>
        <taxon>Gammaproteobacteria</taxon>
        <taxon>Alteromonadales</taxon>
        <taxon>Ferrimonadaceae</taxon>
        <taxon>Ferrimonas</taxon>
    </lineage>
</organism>
<dbReference type="Pfam" id="PF12833">
    <property type="entry name" value="HTH_18"/>
    <property type="match status" value="1"/>
</dbReference>
<evidence type="ECO:0000256" key="2">
    <source>
        <dbReference type="ARBA" id="ARBA00023125"/>
    </source>
</evidence>
<dbReference type="AlphaFoldDB" id="A0A6H1UFW3"/>
<dbReference type="PANTHER" id="PTHR47894:SF4">
    <property type="entry name" value="HTH-TYPE TRANSCRIPTIONAL REGULATOR GADX"/>
    <property type="match status" value="1"/>
</dbReference>
<dbReference type="RefSeq" id="WP_168660367.1">
    <property type="nucleotide sequence ID" value="NZ_CP051180.1"/>
</dbReference>
<keyword evidence="1" id="KW-0805">Transcription regulation</keyword>
<dbReference type="InterPro" id="IPR018060">
    <property type="entry name" value="HTH_AraC"/>
</dbReference>
<accession>A0A6H1UFW3</accession>
<dbReference type="KEGG" id="fes:HER31_09595"/>
<keyword evidence="3" id="KW-0804">Transcription</keyword>
<evidence type="ECO:0000256" key="1">
    <source>
        <dbReference type="ARBA" id="ARBA00023015"/>
    </source>
</evidence>
<evidence type="ECO:0000259" key="4">
    <source>
        <dbReference type="PROSITE" id="PS01124"/>
    </source>
</evidence>
<dbReference type="InterPro" id="IPR009057">
    <property type="entry name" value="Homeodomain-like_sf"/>
</dbReference>
<dbReference type="Gene3D" id="1.10.10.60">
    <property type="entry name" value="Homeodomain-like"/>
    <property type="match status" value="1"/>
</dbReference>
<dbReference type="SUPFAM" id="SSF46689">
    <property type="entry name" value="Homeodomain-like"/>
    <property type="match status" value="1"/>
</dbReference>
<dbReference type="Proteomes" id="UP000501602">
    <property type="component" value="Chromosome"/>
</dbReference>
<feature type="domain" description="HTH araC/xylS-type" evidence="4">
    <location>
        <begin position="204"/>
        <end position="303"/>
    </location>
</feature>
<dbReference type="EMBL" id="CP051180">
    <property type="protein sequence ID" value="QIZ77106.1"/>
    <property type="molecule type" value="Genomic_DNA"/>
</dbReference>
<sequence>MAEYQQQLAELRLDKQIATGKQQLIPVQSLVSLLRRGSASRADIGLALAKSQDLLAHGPLTCSLLPAATLATNLQRYVTLFPQCVQGVGLTMRDYGLYLDISLELHSPLLVNEPQLHDYILASILRVFEQLLQRRYPFRGIYYPRRCPSFSNSSTYFQCPIAEGSGKLGLTLDKLALTEISADLSSLLAPLWQFIWRCPALLSQQLLQELTVALSTQQPHTITSIAQRRGQTVRTLQRQLQQLNISFRQLTNQAKTQLAIRLLRETQLSLDAIAMQLGYQHQSALTRLMQQQLQTTPLQIRQQR</sequence>
<dbReference type="Pfam" id="PF12625">
    <property type="entry name" value="Arabinose_bd"/>
    <property type="match status" value="1"/>
</dbReference>
<proteinExistence type="predicted"/>
<dbReference type="PANTHER" id="PTHR47894">
    <property type="entry name" value="HTH-TYPE TRANSCRIPTIONAL REGULATOR GADX"/>
    <property type="match status" value="1"/>
</dbReference>
<protein>
    <submittedName>
        <fullName evidence="5">Helix-turn-helix domain-containing protein</fullName>
    </submittedName>
</protein>
<dbReference type="GO" id="GO:0003700">
    <property type="term" value="F:DNA-binding transcription factor activity"/>
    <property type="evidence" value="ECO:0007669"/>
    <property type="project" value="InterPro"/>
</dbReference>
<dbReference type="GO" id="GO:0005829">
    <property type="term" value="C:cytosol"/>
    <property type="evidence" value="ECO:0007669"/>
    <property type="project" value="TreeGrafter"/>
</dbReference>
<dbReference type="InterPro" id="IPR032687">
    <property type="entry name" value="AraC-type_N"/>
</dbReference>
<name>A0A6H1UFW3_9GAMM</name>
<reference evidence="5 6" key="1">
    <citation type="submission" date="2020-04" db="EMBL/GenBank/DDBJ databases">
        <title>Ferrimonas sp. S7 isolated from sea water.</title>
        <authorList>
            <person name="Bae S.S."/>
            <person name="Baek K."/>
        </authorList>
    </citation>
    <scope>NUCLEOTIDE SEQUENCE [LARGE SCALE GENOMIC DNA]</scope>
    <source>
        <strain evidence="5 6">S7</strain>
    </source>
</reference>
<gene>
    <name evidence="5" type="ORF">HER31_09595</name>
</gene>